<dbReference type="RefSeq" id="WP_046740298.1">
    <property type="nucleotide sequence ID" value="NZ_LBNQ01000005.1"/>
</dbReference>
<proteinExistence type="predicted"/>
<dbReference type="Gene3D" id="2.30.110.10">
    <property type="entry name" value="Electron Transport, Fmn-binding Protein, Chain A"/>
    <property type="match status" value="1"/>
</dbReference>
<evidence type="ECO:0000313" key="3">
    <source>
        <dbReference type="EMBL" id="KKW69330.1"/>
    </source>
</evidence>
<name>A0A0U1Q3N0_9BURK</name>
<evidence type="ECO:0000313" key="4">
    <source>
        <dbReference type="Proteomes" id="UP000050580"/>
    </source>
</evidence>
<dbReference type="SUPFAM" id="SSF50475">
    <property type="entry name" value="FMN-binding split barrel"/>
    <property type="match status" value="1"/>
</dbReference>
<dbReference type="GO" id="GO:0042602">
    <property type="term" value="F:riboflavin reductase (NADPH) activity"/>
    <property type="evidence" value="ECO:0007669"/>
    <property type="project" value="TreeGrafter"/>
</dbReference>
<dbReference type="Pfam" id="PF01613">
    <property type="entry name" value="Flavin_Reduct"/>
    <property type="match status" value="1"/>
</dbReference>
<dbReference type="AlphaFoldDB" id="A0A0U1Q3N0"/>
<dbReference type="EMBL" id="LBNQ01000005">
    <property type="protein sequence ID" value="KKW69330.1"/>
    <property type="molecule type" value="Genomic_DNA"/>
</dbReference>
<keyword evidence="4" id="KW-1185">Reference proteome</keyword>
<dbReference type="PANTHER" id="PTHR30466">
    <property type="entry name" value="FLAVIN REDUCTASE"/>
    <property type="match status" value="1"/>
</dbReference>
<comment type="caution">
    <text evidence="3">The sequence shown here is derived from an EMBL/GenBank/DDBJ whole genome shotgun (WGS) entry which is preliminary data.</text>
</comment>
<reference evidence="3 4" key="1">
    <citation type="submission" date="2015-05" db="EMBL/GenBank/DDBJ databases">
        <title>Draft genome sequence of Lampropedia sp. CT6, isolated from the microbial mat of a hot water spring, located at Manikaran, India.</title>
        <authorList>
            <person name="Tripathi C."/>
            <person name="Rani P."/>
            <person name="Mahato N.K."/>
            <person name="Lal R."/>
        </authorList>
    </citation>
    <scope>NUCLEOTIDE SEQUENCE [LARGE SCALE GENOMIC DNA]</scope>
    <source>
        <strain evidence="3 4">CT6</strain>
    </source>
</reference>
<dbReference type="PANTHER" id="PTHR30466:SF1">
    <property type="entry name" value="FMN REDUCTASE (NADH) RUTF"/>
    <property type="match status" value="1"/>
</dbReference>
<dbReference type="STRING" id="1610491.AAV94_00115"/>
<dbReference type="PATRIC" id="fig|1610491.3.peg.24"/>
<organism evidence="3 4">
    <name type="scientific">Lampropedia cohaerens</name>
    <dbReference type="NCBI Taxonomy" id="1610491"/>
    <lineage>
        <taxon>Bacteria</taxon>
        <taxon>Pseudomonadati</taxon>
        <taxon>Pseudomonadota</taxon>
        <taxon>Betaproteobacteria</taxon>
        <taxon>Burkholderiales</taxon>
        <taxon>Comamonadaceae</taxon>
        <taxon>Lampropedia</taxon>
    </lineage>
</organism>
<gene>
    <name evidence="3" type="ORF">AAV94_00115</name>
</gene>
<feature type="domain" description="Flavin reductase like" evidence="2">
    <location>
        <begin position="20"/>
        <end position="166"/>
    </location>
</feature>
<evidence type="ECO:0000259" key="2">
    <source>
        <dbReference type="SMART" id="SM00903"/>
    </source>
</evidence>
<protein>
    <submittedName>
        <fullName evidence="3">Flavin reductase</fullName>
    </submittedName>
</protein>
<dbReference type="OrthoDB" id="8525727at2"/>
<accession>A0A0U1Q3N0</accession>
<evidence type="ECO:0000256" key="1">
    <source>
        <dbReference type="ARBA" id="ARBA00023002"/>
    </source>
</evidence>
<dbReference type="GO" id="GO:0006208">
    <property type="term" value="P:pyrimidine nucleobase catabolic process"/>
    <property type="evidence" value="ECO:0007669"/>
    <property type="project" value="TreeGrafter"/>
</dbReference>
<dbReference type="InterPro" id="IPR050268">
    <property type="entry name" value="NADH-dep_flavin_reductase"/>
</dbReference>
<dbReference type="SMART" id="SM00903">
    <property type="entry name" value="Flavin_Reduct"/>
    <property type="match status" value="1"/>
</dbReference>
<sequence>MIPAPVSDTGVSQQQFRSALALLTGAVTLITTDGEAGRAGFTASAVCSVCDTPPTILVCMRTAAWSNPMFRRNGVLCVNVLNAQQQPFSACFSDPALSQQERFAQAEWDTLVSGAPVLRHALVSLDCAIEHTHTVGTHDVCFCRVLDIRAEPDGEALAYFNRNYHQIDHRSVLER</sequence>
<keyword evidence="1" id="KW-0560">Oxidoreductase</keyword>
<dbReference type="Proteomes" id="UP000050580">
    <property type="component" value="Unassembled WGS sequence"/>
</dbReference>
<dbReference type="InterPro" id="IPR002563">
    <property type="entry name" value="Flavin_Rdtase-like_dom"/>
</dbReference>
<dbReference type="GO" id="GO:0010181">
    <property type="term" value="F:FMN binding"/>
    <property type="evidence" value="ECO:0007669"/>
    <property type="project" value="InterPro"/>
</dbReference>
<dbReference type="InterPro" id="IPR012349">
    <property type="entry name" value="Split_barrel_FMN-bd"/>
</dbReference>